<feature type="transmembrane region" description="Helical" evidence="2">
    <location>
        <begin position="21"/>
        <end position="43"/>
    </location>
</feature>
<comment type="caution">
    <text evidence="3">The sequence shown here is derived from an EMBL/GenBank/DDBJ whole genome shotgun (WGS) entry which is preliminary data.</text>
</comment>
<evidence type="ECO:0000256" key="1">
    <source>
        <dbReference type="SAM" id="MobiDB-lite"/>
    </source>
</evidence>
<dbReference type="InterPro" id="IPR014717">
    <property type="entry name" value="Transl_elong_EF1B/ribsomal_bS6"/>
</dbReference>
<dbReference type="Gene3D" id="3.30.70.60">
    <property type="match status" value="1"/>
</dbReference>
<evidence type="ECO:0000256" key="2">
    <source>
        <dbReference type="SAM" id="Phobius"/>
    </source>
</evidence>
<evidence type="ECO:0000313" key="3">
    <source>
        <dbReference type="EMBL" id="OGY18328.1"/>
    </source>
</evidence>
<accession>A0A1G1VSE2</accession>
<dbReference type="EMBL" id="MHCJ01000003">
    <property type="protein sequence ID" value="OGY18328.1"/>
    <property type="molecule type" value="Genomic_DNA"/>
</dbReference>
<keyword evidence="2" id="KW-0812">Transmembrane</keyword>
<keyword evidence="2" id="KW-1133">Transmembrane helix</keyword>
<proteinExistence type="predicted"/>
<sequence length="276" mass="29616">MKIEFPSQISFRHLLQIKKYVYFPLITLVVVSALLVFVIIPTFRNLTLLRSEISRRKEIQRGLEMKIEILRGLDEARLLEQVETLEKAIPSRKDVFLLLTSLNGLASQTGVALGSFSLSPGSLATGAATGSATSQPDRPAETGSGRAAASSQLASIEVGIEVLGPFEGVQMFLSGLEHVVPLMRLTSVDLAPATLETPVFASTSSAFPLVSDITANAILGMFYAPLPTELGAVTDPIETPSETEQGVYEQLLSFTSFPASSSANIPTGREDVFAPF</sequence>
<protein>
    <submittedName>
        <fullName evidence="3">Uncharacterized protein</fullName>
    </submittedName>
</protein>
<evidence type="ECO:0000313" key="4">
    <source>
        <dbReference type="Proteomes" id="UP000179233"/>
    </source>
</evidence>
<dbReference type="Proteomes" id="UP000179233">
    <property type="component" value="Unassembled WGS sequence"/>
</dbReference>
<name>A0A1G1VSE2_9BACT</name>
<feature type="region of interest" description="Disordered" evidence="1">
    <location>
        <begin position="127"/>
        <end position="148"/>
    </location>
</feature>
<keyword evidence="2" id="KW-0472">Membrane</keyword>
<dbReference type="AlphaFoldDB" id="A0A1G1VSE2"/>
<reference evidence="3 4" key="1">
    <citation type="journal article" date="2016" name="Nat. Commun.">
        <title>Thousands of microbial genomes shed light on interconnected biogeochemical processes in an aquifer system.</title>
        <authorList>
            <person name="Anantharaman K."/>
            <person name="Brown C.T."/>
            <person name="Hug L.A."/>
            <person name="Sharon I."/>
            <person name="Castelle C.J."/>
            <person name="Probst A.J."/>
            <person name="Thomas B.C."/>
            <person name="Singh A."/>
            <person name="Wilkins M.J."/>
            <person name="Karaoz U."/>
            <person name="Brodie E.L."/>
            <person name="Williams K.H."/>
            <person name="Hubbard S.S."/>
            <person name="Banfield J.F."/>
        </authorList>
    </citation>
    <scope>NUCLEOTIDE SEQUENCE [LARGE SCALE GENOMIC DNA]</scope>
</reference>
<organism evidence="3 4">
    <name type="scientific">Candidatus Chisholmbacteria bacterium RIFCSPHIGHO2_01_FULL_52_32</name>
    <dbReference type="NCBI Taxonomy" id="1797591"/>
    <lineage>
        <taxon>Bacteria</taxon>
        <taxon>Candidatus Chisholmiibacteriota</taxon>
    </lineage>
</organism>
<gene>
    <name evidence="3" type="ORF">A2786_02310</name>
</gene>